<name>A0A1R4GJV6_9GAMM</name>
<sequence>MTHLLAQTETGIVATNKRGALCTALLTAALVAAPLMLSSCGFHLRGYDSPMTYVAQTTSLSLNDNDPTSFRLKQPLTQRLNAVGVNVVDNIGRQINSSDKQYTSSIRVENVKLKRYELVGVLTEVRLVLSADVFYETLNNDQGQANEPMIVKNQVQVERTYQFDEASVSTDDKQGKQIEEWLYRNLAQRITDQYVALNLPRVAPKAKQDDSKIAVLVPTDSDSPAAESTP</sequence>
<dbReference type="AlphaFoldDB" id="A0A1R4GJV6"/>
<accession>A0A1R4GJV6</accession>
<feature type="region of interest" description="Disordered" evidence="1">
    <location>
        <begin position="206"/>
        <end position="230"/>
    </location>
</feature>
<protein>
    <submittedName>
        <fullName evidence="2">Lipopolysaccharide-assembly</fullName>
    </submittedName>
</protein>
<evidence type="ECO:0000313" key="2">
    <source>
        <dbReference type="EMBL" id="SJM68517.1"/>
    </source>
</evidence>
<dbReference type="OrthoDB" id="6656639at2"/>
<dbReference type="RefSeq" id="WP_077450467.1">
    <property type="nucleotide sequence ID" value="NZ_FUGE01000081.1"/>
</dbReference>
<proteinExistence type="predicted"/>
<dbReference type="STRING" id="1945521.A1232T_00635"/>
<reference evidence="2 3" key="1">
    <citation type="submission" date="2017-02" db="EMBL/GenBank/DDBJ databases">
        <authorList>
            <person name="Peterson S.W."/>
        </authorList>
    </citation>
    <scope>NUCLEOTIDE SEQUENCE [LARGE SCALE GENOMIC DNA]</scope>
    <source>
        <strain evidence="2">Psychrobacter_piechaudii</strain>
    </source>
</reference>
<keyword evidence="3" id="KW-1185">Reference proteome</keyword>
<evidence type="ECO:0000256" key="1">
    <source>
        <dbReference type="SAM" id="MobiDB-lite"/>
    </source>
</evidence>
<organism evidence="2 3">
    <name type="scientific">Psychrobacter piechaudii</name>
    <dbReference type="NCBI Taxonomy" id="1945521"/>
    <lineage>
        <taxon>Bacteria</taxon>
        <taxon>Pseudomonadati</taxon>
        <taxon>Pseudomonadota</taxon>
        <taxon>Gammaproteobacteria</taxon>
        <taxon>Moraxellales</taxon>
        <taxon>Moraxellaceae</taxon>
        <taxon>Psychrobacter</taxon>
    </lineage>
</organism>
<dbReference type="EMBL" id="FUGE01000081">
    <property type="protein sequence ID" value="SJM68517.1"/>
    <property type="molecule type" value="Genomic_DNA"/>
</dbReference>
<feature type="compositionally biased region" description="Polar residues" evidence="1">
    <location>
        <begin position="220"/>
        <end position="230"/>
    </location>
</feature>
<gene>
    <name evidence="2" type="ORF">A1232T_00635</name>
</gene>
<dbReference type="Proteomes" id="UP000188357">
    <property type="component" value="Unassembled WGS sequence"/>
</dbReference>
<dbReference type="Gene3D" id="3.30.160.150">
    <property type="entry name" value="Lipoprotein like domain"/>
    <property type="match status" value="1"/>
</dbReference>
<evidence type="ECO:0000313" key="3">
    <source>
        <dbReference type="Proteomes" id="UP000188357"/>
    </source>
</evidence>